<dbReference type="InterPro" id="IPR050951">
    <property type="entry name" value="Retrovirus_Pol_polyprotein"/>
</dbReference>
<dbReference type="AlphaFoldDB" id="A0A9Q3PWS3"/>
<dbReference type="Proteomes" id="UP000765509">
    <property type="component" value="Unassembled WGS sequence"/>
</dbReference>
<sequence length="170" mass="19732">MIHIKEPSTPWEVVPCHLVTSLPPYGYKSKNSCILIVDRYNKNAIFLTFYKDDTGMDTALLIWKKGISHSGLFNNIISDRESKFNSALWTHLHKCLGTKLSFSTAYHPKTNLLEERIIQEIEEIIRRFLSYEPELNISDGFSHYWCFIPEFELAYKTFIHASTGKTPPML</sequence>
<dbReference type="InterPro" id="IPR001584">
    <property type="entry name" value="Integrase_cat-core"/>
</dbReference>
<proteinExistence type="predicted"/>
<keyword evidence="1" id="KW-0694">RNA-binding</keyword>
<dbReference type="PANTHER" id="PTHR37984">
    <property type="entry name" value="PROTEIN CBG26694"/>
    <property type="match status" value="1"/>
</dbReference>
<dbReference type="GO" id="GO:0015074">
    <property type="term" value="P:DNA integration"/>
    <property type="evidence" value="ECO:0007669"/>
    <property type="project" value="InterPro"/>
</dbReference>
<evidence type="ECO:0000313" key="4">
    <source>
        <dbReference type="Proteomes" id="UP000765509"/>
    </source>
</evidence>
<evidence type="ECO:0000313" key="3">
    <source>
        <dbReference type="EMBL" id="MBW0576396.1"/>
    </source>
</evidence>
<dbReference type="InterPro" id="IPR036397">
    <property type="entry name" value="RNaseH_sf"/>
</dbReference>
<dbReference type="GO" id="GO:0005634">
    <property type="term" value="C:nucleus"/>
    <property type="evidence" value="ECO:0007669"/>
    <property type="project" value="UniProtKB-ARBA"/>
</dbReference>
<gene>
    <name evidence="3" type="ORF">O181_116111</name>
</gene>
<dbReference type="PROSITE" id="PS50994">
    <property type="entry name" value="INTEGRASE"/>
    <property type="match status" value="1"/>
</dbReference>
<dbReference type="SUPFAM" id="SSF53098">
    <property type="entry name" value="Ribonuclease H-like"/>
    <property type="match status" value="1"/>
</dbReference>
<keyword evidence="4" id="KW-1185">Reference proteome</keyword>
<name>A0A9Q3PWS3_9BASI</name>
<organism evidence="3 4">
    <name type="scientific">Austropuccinia psidii MF-1</name>
    <dbReference type="NCBI Taxonomy" id="1389203"/>
    <lineage>
        <taxon>Eukaryota</taxon>
        <taxon>Fungi</taxon>
        <taxon>Dikarya</taxon>
        <taxon>Basidiomycota</taxon>
        <taxon>Pucciniomycotina</taxon>
        <taxon>Pucciniomycetes</taxon>
        <taxon>Pucciniales</taxon>
        <taxon>Sphaerophragmiaceae</taxon>
        <taxon>Austropuccinia</taxon>
    </lineage>
</organism>
<evidence type="ECO:0000256" key="1">
    <source>
        <dbReference type="ARBA" id="ARBA00022884"/>
    </source>
</evidence>
<evidence type="ECO:0000259" key="2">
    <source>
        <dbReference type="PROSITE" id="PS50994"/>
    </source>
</evidence>
<comment type="caution">
    <text evidence="3">The sequence shown here is derived from an EMBL/GenBank/DDBJ whole genome shotgun (WGS) entry which is preliminary data.</text>
</comment>
<dbReference type="EMBL" id="AVOT02098295">
    <property type="protein sequence ID" value="MBW0576396.1"/>
    <property type="molecule type" value="Genomic_DNA"/>
</dbReference>
<accession>A0A9Q3PWS3</accession>
<feature type="domain" description="Integrase catalytic" evidence="2">
    <location>
        <begin position="3"/>
        <end position="170"/>
    </location>
</feature>
<dbReference type="InterPro" id="IPR012337">
    <property type="entry name" value="RNaseH-like_sf"/>
</dbReference>
<dbReference type="PANTHER" id="PTHR37984:SF5">
    <property type="entry name" value="PROTEIN NYNRIN-LIKE"/>
    <property type="match status" value="1"/>
</dbReference>
<dbReference type="Gene3D" id="3.30.420.10">
    <property type="entry name" value="Ribonuclease H-like superfamily/Ribonuclease H"/>
    <property type="match status" value="1"/>
</dbReference>
<reference evidence="3" key="1">
    <citation type="submission" date="2021-03" db="EMBL/GenBank/DDBJ databases">
        <title>Draft genome sequence of rust myrtle Austropuccinia psidii MF-1, a brazilian biotype.</title>
        <authorList>
            <person name="Quecine M.C."/>
            <person name="Pachon D.M.R."/>
            <person name="Bonatelli M.L."/>
            <person name="Correr F.H."/>
            <person name="Franceschini L.M."/>
            <person name="Leite T.F."/>
            <person name="Margarido G.R.A."/>
            <person name="Almeida C.A."/>
            <person name="Ferrarezi J.A."/>
            <person name="Labate C.A."/>
        </authorList>
    </citation>
    <scope>NUCLEOTIDE SEQUENCE</scope>
    <source>
        <strain evidence="3">MF-1</strain>
    </source>
</reference>
<dbReference type="OrthoDB" id="2273864at2759"/>
<protein>
    <recommendedName>
        <fullName evidence="2">Integrase catalytic domain-containing protein</fullName>
    </recommendedName>
</protein>
<dbReference type="GO" id="GO:0003723">
    <property type="term" value="F:RNA binding"/>
    <property type="evidence" value="ECO:0007669"/>
    <property type="project" value="UniProtKB-KW"/>
</dbReference>